<keyword evidence="1 2" id="KW-0238">DNA-binding</keyword>
<evidence type="ECO:0000313" key="5">
    <source>
        <dbReference type="Proteomes" id="UP000199622"/>
    </source>
</evidence>
<feature type="domain" description="HTH tetR-type" evidence="3">
    <location>
        <begin position="12"/>
        <end position="72"/>
    </location>
</feature>
<dbReference type="STRING" id="208445.SAMN04489727_5204"/>
<evidence type="ECO:0000256" key="1">
    <source>
        <dbReference type="ARBA" id="ARBA00023125"/>
    </source>
</evidence>
<name>A0A1H4VMR7_9PSEU</name>
<dbReference type="PANTHER" id="PTHR30055">
    <property type="entry name" value="HTH-TYPE TRANSCRIPTIONAL REGULATOR RUTR"/>
    <property type="match status" value="1"/>
</dbReference>
<sequence length="194" mass="21127">MKTGAAERMSAQQRREQLLELAAEEFAAAGLHGASMEELARRAGISQAYVFRLFGTKKALFLQVVQRAFTRLVDGMDRAAVDTSGVDSVAVMGRFYDRALADRTGLLVQLQAFAACGDREVREVVREQMAGMWAAAAGHTGLPPVAVKSFVAYGMLLNVAAALDIDDVDAEWARGLRTRIHAGLFDHLTEENNQ</sequence>
<accession>A0A1H4VMR7</accession>
<evidence type="ECO:0000256" key="2">
    <source>
        <dbReference type="PROSITE-ProRule" id="PRU00335"/>
    </source>
</evidence>
<evidence type="ECO:0000259" key="3">
    <source>
        <dbReference type="PROSITE" id="PS50977"/>
    </source>
</evidence>
<organism evidence="4 5">
    <name type="scientific">Amycolatopsis tolypomycina</name>
    <dbReference type="NCBI Taxonomy" id="208445"/>
    <lineage>
        <taxon>Bacteria</taxon>
        <taxon>Bacillati</taxon>
        <taxon>Actinomycetota</taxon>
        <taxon>Actinomycetes</taxon>
        <taxon>Pseudonocardiales</taxon>
        <taxon>Pseudonocardiaceae</taxon>
        <taxon>Amycolatopsis</taxon>
    </lineage>
</organism>
<gene>
    <name evidence="4" type="ORF">SAMN04489727_5204</name>
</gene>
<dbReference type="PRINTS" id="PR00455">
    <property type="entry name" value="HTHTETR"/>
</dbReference>
<feature type="DNA-binding region" description="H-T-H motif" evidence="2">
    <location>
        <begin position="35"/>
        <end position="54"/>
    </location>
</feature>
<dbReference type="InterPro" id="IPR009057">
    <property type="entry name" value="Homeodomain-like_sf"/>
</dbReference>
<dbReference type="Proteomes" id="UP000199622">
    <property type="component" value="Unassembled WGS sequence"/>
</dbReference>
<dbReference type="GO" id="GO:0000976">
    <property type="term" value="F:transcription cis-regulatory region binding"/>
    <property type="evidence" value="ECO:0007669"/>
    <property type="project" value="TreeGrafter"/>
</dbReference>
<dbReference type="PANTHER" id="PTHR30055:SF146">
    <property type="entry name" value="HTH-TYPE TRANSCRIPTIONAL DUAL REGULATOR CECR"/>
    <property type="match status" value="1"/>
</dbReference>
<dbReference type="RefSeq" id="WP_244170309.1">
    <property type="nucleotide sequence ID" value="NZ_FNSO01000004.1"/>
</dbReference>
<evidence type="ECO:0000313" key="4">
    <source>
        <dbReference type="EMBL" id="SEC81741.1"/>
    </source>
</evidence>
<dbReference type="AlphaFoldDB" id="A0A1H4VMR7"/>
<dbReference type="PROSITE" id="PS50977">
    <property type="entry name" value="HTH_TETR_2"/>
    <property type="match status" value="1"/>
</dbReference>
<dbReference type="SUPFAM" id="SSF46689">
    <property type="entry name" value="Homeodomain-like"/>
    <property type="match status" value="1"/>
</dbReference>
<dbReference type="GO" id="GO:0003700">
    <property type="term" value="F:DNA-binding transcription factor activity"/>
    <property type="evidence" value="ECO:0007669"/>
    <property type="project" value="TreeGrafter"/>
</dbReference>
<keyword evidence="5" id="KW-1185">Reference proteome</keyword>
<dbReference type="Pfam" id="PF00440">
    <property type="entry name" value="TetR_N"/>
    <property type="match status" value="1"/>
</dbReference>
<dbReference type="InterPro" id="IPR001647">
    <property type="entry name" value="HTH_TetR"/>
</dbReference>
<dbReference type="InterPro" id="IPR050109">
    <property type="entry name" value="HTH-type_TetR-like_transc_reg"/>
</dbReference>
<dbReference type="Gene3D" id="1.10.357.10">
    <property type="entry name" value="Tetracycline Repressor, domain 2"/>
    <property type="match status" value="1"/>
</dbReference>
<proteinExistence type="predicted"/>
<protein>
    <submittedName>
        <fullName evidence="4">Regulatory protein, tetR family</fullName>
    </submittedName>
</protein>
<dbReference type="EMBL" id="FNSO01000004">
    <property type="protein sequence ID" value="SEC81741.1"/>
    <property type="molecule type" value="Genomic_DNA"/>
</dbReference>
<reference evidence="5" key="1">
    <citation type="submission" date="2016-10" db="EMBL/GenBank/DDBJ databases">
        <authorList>
            <person name="Varghese N."/>
            <person name="Submissions S."/>
        </authorList>
    </citation>
    <scope>NUCLEOTIDE SEQUENCE [LARGE SCALE GENOMIC DNA]</scope>
    <source>
        <strain evidence="5">DSM 44544</strain>
    </source>
</reference>